<dbReference type="RefSeq" id="WP_095265590.1">
    <property type="nucleotide sequence ID" value="NZ_NPBY01000038.1"/>
</dbReference>
<name>A0A268ETS5_9BACL</name>
<dbReference type="GO" id="GO:0005524">
    <property type="term" value="F:ATP binding"/>
    <property type="evidence" value="ECO:0007669"/>
    <property type="project" value="UniProtKB-KW"/>
</dbReference>
<proteinExistence type="predicted"/>
<dbReference type="GO" id="GO:0016887">
    <property type="term" value="F:ATP hydrolysis activity"/>
    <property type="evidence" value="ECO:0007669"/>
    <property type="project" value="InterPro"/>
</dbReference>
<dbReference type="InterPro" id="IPR003593">
    <property type="entry name" value="AAA+_ATPase"/>
</dbReference>
<sequence length="241" mass="26849">MLTVDNVTFQYNLQTAPAADRLSFQIDGGTICGLLGPNGAGKTTAIQLILGLLKPDHGSIELYGQSLHRDPKAYKSAIGYASGSHHIYDGLTGKEYLNFMADMYGVSATRRSEVYSTLTEQFQLQPHLHKPIGSCSYGTQQKLFITASIVHDPRLWILDEPLTGLDVESVLVLKQLMKSHAERGHIVLFSSHILEVCESLCDRILIIKQGKILHTSFLDEHAQQGGRTLEELYLEVIRHYE</sequence>
<organism evidence="5 6">
    <name type="scientific">Paenibacillus campinasensis</name>
    <dbReference type="NCBI Taxonomy" id="66347"/>
    <lineage>
        <taxon>Bacteria</taxon>
        <taxon>Bacillati</taxon>
        <taxon>Bacillota</taxon>
        <taxon>Bacilli</taxon>
        <taxon>Bacillales</taxon>
        <taxon>Paenibacillaceae</taxon>
        <taxon>Paenibacillus</taxon>
    </lineage>
</organism>
<reference evidence="5 6" key="1">
    <citation type="submission" date="2017-07" db="EMBL/GenBank/DDBJ databases">
        <title>Isolation and whole genome analysis of endospore-forming bacteria from heroin.</title>
        <authorList>
            <person name="Kalinowski J."/>
            <person name="Ahrens B."/>
            <person name="Al-Dilaimi A."/>
            <person name="Winkler A."/>
            <person name="Wibberg D."/>
            <person name="Schleenbecker U."/>
            <person name="Ruckert C."/>
            <person name="Wolfel R."/>
            <person name="Grass G."/>
        </authorList>
    </citation>
    <scope>NUCLEOTIDE SEQUENCE [LARGE SCALE GENOMIC DNA]</scope>
    <source>
        <strain evidence="5 6">7537-G1</strain>
    </source>
</reference>
<dbReference type="SMART" id="SM00382">
    <property type="entry name" value="AAA"/>
    <property type="match status" value="1"/>
</dbReference>
<evidence type="ECO:0000256" key="3">
    <source>
        <dbReference type="ARBA" id="ARBA00022840"/>
    </source>
</evidence>
<evidence type="ECO:0000256" key="2">
    <source>
        <dbReference type="ARBA" id="ARBA00022741"/>
    </source>
</evidence>
<dbReference type="InterPro" id="IPR003439">
    <property type="entry name" value="ABC_transporter-like_ATP-bd"/>
</dbReference>
<dbReference type="AlphaFoldDB" id="A0A268ETS5"/>
<dbReference type="EMBL" id="NPBY01000038">
    <property type="protein sequence ID" value="PAD76510.1"/>
    <property type="molecule type" value="Genomic_DNA"/>
</dbReference>
<dbReference type="CDD" id="cd03230">
    <property type="entry name" value="ABC_DR_subfamily_A"/>
    <property type="match status" value="1"/>
</dbReference>
<dbReference type="SUPFAM" id="SSF52540">
    <property type="entry name" value="P-loop containing nucleoside triphosphate hydrolases"/>
    <property type="match status" value="1"/>
</dbReference>
<keyword evidence="1" id="KW-0813">Transport</keyword>
<dbReference type="Pfam" id="PF00005">
    <property type="entry name" value="ABC_tran"/>
    <property type="match status" value="1"/>
</dbReference>
<dbReference type="Proteomes" id="UP000215596">
    <property type="component" value="Unassembled WGS sequence"/>
</dbReference>
<keyword evidence="3 5" id="KW-0067">ATP-binding</keyword>
<dbReference type="Gene3D" id="3.40.50.300">
    <property type="entry name" value="P-loop containing nucleotide triphosphate hydrolases"/>
    <property type="match status" value="1"/>
</dbReference>
<evidence type="ECO:0000259" key="4">
    <source>
        <dbReference type="PROSITE" id="PS50893"/>
    </source>
</evidence>
<dbReference type="InterPro" id="IPR027417">
    <property type="entry name" value="P-loop_NTPase"/>
</dbReference>
<feature type="domain" description="ABC transporter" evidence="4">
    <location>
        <begin position="2"/>
        <end position="234"/>
    </location>
</feature>
<dbReference type="OrthoDB" id="9804819at2"/>
<accession>A0A268ETS5</accession>
<gene>
    <name evidence="5" type="ORF">CHH67_12720</name>
</gene>
<dbReference type="PROSITE" id="PS50893">
    <property type="entry name" value="ABC_TRANSPORTER_2"/>
    <property type="match status" value="1"/>
</dbReference>
<evidence type="ECO:0000313" key="5">
    <source>
        <dbReference type="EMBL" id="PAD76510.1"/>
    </source>
</evidence>
<dbReference type="PANTHER" id="PTHR42939">
    <property type="entry name" value="ABC TRANSPORTER ATP-BINDING PROTEIN ALBC-RELATED"/>
    <property type="match status" value="1"/>
</dbReference>
<comment type="caution">
    <text evidence="5">The sequence shown here is derived from an EMBL/GenBank/DDBJ whole genome shotgun (WGS) entry which is preliminary data.</text>
</comment>
<dbReference type="PANTHER" id="PTHR42939:SF1">
    <property type="entry name" value="ABC TRANSPORTER ATP-BINDING PROTEIN ALBC-RELATED"/>
    <property type="match status" value="1"/>
</dbReference>
<evidence type="ECO:0000313" key="6">
    <source>
        <dbReference type="Proteomes" id="UP000215596"/>
    </source>
</evidence>
<dbReference type="InterPro" id="IPR051782">
    <property type="entry name" value="ABC_Transporter_VariousFunc"/>
</dbReference>
<protein>
    <submittedName>
        <fullName evidence="5">ABC transporter ATP-binding protein</fullName>
    </submittedName>
</protein>
<keyword evidence="2" id="KW-0547">Nucleotide-binding</keyword>
<evidence type="ECO:0000256" key="1">
    <source>
        <dbReference type="ARBA" id="ARBA00022448"/>
    </source>
</evidence>